<dbReference type="Proteomes" id="UP000805614">
    <property type="component" value="Unassembled WGS sequence"/>
</dbReference>
<dbReference type="InterPro" id="IPR011707">
    <property type="entry name" value="Cu-oxidase-like_N"/>
</dbReference>
<feature type="domain" description="Plastocyanin-like" evidence="1">
    <location>
        <begin position="208"/>
        <end position="277"/>
    </location>
</feature>
<dbReference type="InterPro" id="IPR011706">
    <property type="entry name" value="Cu-oxidase_C"/>
</dbReference>
<feature type="domain" description="Plastocyanin-like" evidence="3">
    <location>
        <begin position="50"/>
        <end position="162"/>
    </location>
</feature>
<dbReference type="SUPFAM" id="SSF49503">
    <property type="entry name" value="Cupredoxins"/>
    <property type="match status" value="3"/>
</dbReference>
<feature type="domain" description="Plastocyanin-like" evidence="2">
    <location>
        <begin position="348"/>
        <end position="454"/>
    </location>
</feature>
<evidence type="ECO:0000313" key="4">
    <source>
        <dbReference type="EMBL" id="MBC6468981.1"/>
    </source>
</evidence>
<dbReference type="InterPro" id="IPR045087">
    <property type="entry name" value="Cu-oxidase_fam"/>
</dbReference>
<dbReference type="PANTHER" id="PTHR11709:SF518">
    <property type="entry name" value="MULTICOPPER OXIDASE"/>
    <property type="match status" value="1"/>
</dbReference>
<dbReference type="Pfam" id="PF00394">
    <property type="entry name" value="Cu-oxidase"/>
    <property type="match status" value="1"/>
</dbReference>
<sequence length="457" mass="50364">MIALAGIGACDVGETALVRKAAQVPQGAPLRDPPQYVSGNGVLRVRIVVERRQVRVAGRTLWALTYNGYYMPPTLRLQPGDRMDFTMVNKVHPLTNLHVLGFEATPVRGSDAFLHIQPGQTFHHVFRFPRTLMPGTYWYHSYAQPPMATEATDGMSGIIVVDGLRRHLPPNLRNITERVIALKDVQGAAAPGRGHDVRGGAGIGGAVNGQINPVIRIRPGETQLWRLANISAGDYYRLHLRGQRFQVIAQDGNPVERIWSADSLVIPAGARYDVLVEGGRPGHTELETLPYNAGAAAGRFPHRTLATAVSAGTPVSCAALPVTFATMRDLSQEPVAAHRTVVFSPDRTANRFFAMGRYFNPERVDIRSRLGTVEEWTVRNPTDAQQAFHVHTKGFQLMSVNGRPHNAHSWQDTVTLPERGHVVIRLRFTGHPGKVVFHCAMRSHQDMGMMAVLQIVK</sequence>
<dbReference type="Pfam" id="PF07731">
    <property type="entry name" value="Cu-oxidase_2"/>
    <property type="match status" value="1"/>
</dbReference>
<reference evidence="4 5" key="1">
    <citation type="submission" date="2020-06" db="EMBL/GenBank/DDBJ databases">
        <title>Actinomadura xiongansis sp. nov., isolated from soil of Baiyangdian.</title>
        <authorList>
            <person name="Zhang X."/>
        </authorList>
    </citation>
    <scope>NUCLEOTIDE SEQUENCE [LARGE SCALE GENOMIC DNA]</scope>
    <source>
        <strain evidence="4 5">HBUM206468</strain>
    </source>
</reference>
<name>A0ABR7LW13_9ACTN</name>
<evidence type="ECO:0000259" key="2">
    <source>
        <dbReference type="Pfam" id="PF07731"/>
    </source>
</evidence>
<dbReference type="InterPro" id="IPR001117">
    <property type="entry name" value="Cu-oxidase_2nd"/>
</dbReference>
<dbReference type="PANTHER" id="PTHR11709">
    <property type="entry name" value="MULTI-COPPER OXIDASE"/>
    <property type="match status" value="1"/>
</dbReference>
<comment type="caution">
    <text evidence="4">The sequence shown here is derived from an EMBL/GenBank/DDBJ whole genome shotgun (WGS) entry which is preliminary data.</text>
</comment>
<organism evidence="4 5">
    <name type="scientific">Actinomadura alba</name>
    <dbReference type="NCBI Taxonomy" id="406431"/>
    <lineage>
        <taxon>Bacteria</taxon>
        <taxon>Bacillati</taxon>
        <taxon>Actinomycetota</taxon>
        <taxon>Actinomycetes</taxon>
        <taxon>Streptosporangiales</taxon>
        <taxon>Thermomonosporaceae</taxon>
        <taxon>Actinomadura</taxon>
    </lineage>
</organism>
<evidence type="ECO:0000313" key="5">
    <source>
        <dbReference type="Proteomes" id="UP000805614"/>
    </source>
</evidence>
<dbReference type="Pfam" id="PF07732">
    <property type="entry name" value="Cu-oxidase_3"/>
    <property type="match status" value="1"/>
</dbReference>
<gene>
    <name evidence="4" type="ORF">HKK74_26310</name>
</gene>
<dbReference type="InterPro" id="IPR008972">
    <property type="entry name" value="Cupredoxin"/>
</dbReference>
<dbReference type="EMBL" id="JABVEC010000022">
    <property type="protein sequence ID" value="MBC6468981.1"/>
    <property type="molecule type" value="Genomic_DNA"/>
</dbReference>
<evidence type="ECO:0000259" key="3">
    <source>
        <dbReference type="Pfam" id="PF07732"/>
    </source>
</evidence>
<protein>
    <submittedName>
        <fullName evidence="4">Multicopper oxidase family protein</fullName>
    </submittedName>
</protein>
<keyword evidence="5" id="KW-1185">Reference proteome</keyword>
<accession>A0ABR7LW13</accession>
<dbReference type="Gene3D" id="2.60.40.420">
    <property type="entry name" value="Cupredoxins - blue copper proteins"/>
    <property type="match status" value="3"/>
</dbReference>
<proteinExistence type="predicted"/>
<dbReference type="CDD" id="cd13900">
    <property type="entry name" value="CuRO_3_Tth-MCO_like"/>
    <property type="match status" value="1"/>
</dbReference>
<evidence type="ECO:0000259" key="1">
    <source>
        <dbReference type="Pfam" id="PF00394"/>
    </source>
</evidence>